<dbReference type="GO" id="GO:0006511">
    <property type="term" value="P:ubiquitin-dependent protein catabolic process"/>
    <property type="evidence" value="ECO:0007669"/>
    <property type="project" value="TreeGrafter"/>
</dbReference>
<dbReference type="EMBL" id="JALJAT010000003">
    <property type="protein sequence ID" value="KAK4471433.1"/>
    <property type="molecule type" value="Genomic_DNA"/>
</dbReference>
<dbReference type="PROSITE" id="PS51140">
    <property type="entry name" value="CUE"/>
    <property type="match status" value="1"/>
</dbReference>
<sequence length="836" mass="93300">MIIHKLTVCFRRLYRIAESSVMWLFRTEICLFLSVSGILSAFCVLESILHPDENSETLEVLALSNDTTSDPELEDNLSSSPIENISTFILLVLGLFAVLLALWKVALKMFFGSLTSSERISLSKSLFRFVLFHFIILSGALNPSRLTSLLGWLCWFSVLGVLHMLTSVASSRCNQLSASGAINTRQWIRIYFMFAIISVANCYLLKAGLENCFLLSDIDVATNGDFIDVHSRNSFLTGLKTPTVLGALKAKITGKKELLYDAVDVVALLVSEFMLLMCTVSHLVCGLIIQAYDRWCLRKGQSWLHHSTVTYYYELFFTCLYRLTEITHYLHLLLWSRVFSVASLVVFLHIRMSYSKLANSISRHLAQRRLMKYIRENYQACKMSQCVYSKDAETMMETDNKTSQVLFLGIENDSALVCAICWDVMTSWRRLPCRHDFHEHCLRSWLEQNPSCPTCRRDLGIPPMLLHNHNRTQRSENVALGMLVRNLFNNVGNEGPINRNGANNIRSPMTLHNNAQPNQISGISRMFATAVGLNLGLSIGAAPVVAAAAQAAALNALPRESGTPPSPLASISGSQTEEASNTSTHITDNLTAHEVTHTNNQDNQQAVAGNEARDQIRRRSFHFDGSRYFSWLPSLHVELSEVFREVFHVGGIQSFGGDQPNTVVSELNNRTSGRQATDFNNNVHNSVLSENNDLNALPSYLRVAVDQLTNMFPQFPRSVIIDELLATGVPDLAAENLMARPSPIISNSTSSNVAPTTSTTVYQNSLFNETVNTNHESGGTNLSTSSRPFVTEPPDTAADENEESDSSRNSFAARRRIMLSKARKRFMARFNNISST</sequence>
<dbReference type="Proteomes" id="UP001292079">
    <property type="component" value="Unassembled WGS sequence"/>
</dbReference>
<comment type="subcellular location">
    <subcellularLocation>
        <location evidence="1">Membrane</location>
        <topology evidence="1">Multi-pass membrane protein</topology>
    </subcellularLocation>
</comment>
<dbReference type="GO" id="GO:0016020">
    <property type="term" value="C:membrane"/>
    <property type="evidence" value="ECO:0007669"/>
    <property type="project" value="UniProtKB-SubCell"/>
</dbReference>
<keyword evidence="3" id="KW-0479">Metal-binding</keyword>
<dbReference type="GO" id="GO:0000151">
    <property type="term" value="C:ubiquitin ligase complex"/>
    <property type="evidence" value="ECO:0007669"/>
    <property type="project" value="TreeGrafter"/>
</dbReference>
<feature type="transmembrane region" description="Helical" evidence="10">
    <location>
        <begin position="329"/>
        <end position="350"/>
    </location>
</feature>
<keyword evidence="14" id="KW-1185">Reference proteome</keyword>
<dbReference type="InterPro" id="IPR001841">
    <property type="entry name" value="Znf_RING"/>
</dbReference>
<evidence type="ECO:0000313" key="13">
    <source>
        <dbReference type="EMBL" id="KAK4471433.1"/>
    </source>
</evidence>
<dbReference type="PANTHER" id="PTHR15067">
    <property type="entry name" value="E3 UBIQUITIN-PROTEIN LIGASE RNF8"/>
    <property type="match status" value="1"/>
</dbReference>
<keyword evidence="7 10" id="KW-0472">Membrane</keyword>
<keyword evidence="4 8" id="KW-0863">Zinc-finger</keyword>
<evidence type="ECO:0000313" key="14">
    <source>
        <dbReference type="Proteomes" id="UP001292079"/>
    </source>
</evidence>
<comment type="caution">
    <text evidence="13">The sequence shown here is derived from an EMBL/GenBank/DDBJ whole genome shotgun (WGS) entry which is preliminary data.</text>
</comment>
<feature type="compositionally biased region" description="Polar residues" evidence="9">
    <location>
        <begin position="771"/>
        <end position="788"/>
    </location>
</feature>
<dbReference type="GO" id="GO:0005829">
    <property type="term" value="C:cytosol"/>
    <property type="evidence" value="ECO:0007669"/>
    <property type="project" value="TreeGrafter"/>
</dbReference>
<dbReference type="InterPro" id="IPR013083">
    <property type="entry name" value="Znf_RING/FYVE/PHD"/>
</dbReference>
<dbReference type="GO" id="GO:0005783">
    <property type="term" value="C:endoplasmic reticulum"/>
    <property type="evidence" value="ECO:0007669"/>
    <property type="project" value="TreeGrafter"/>
</dbReference>
<feature type="compositionally biased region" description="Polar residues" evidence="9">
    <location>
        <begin position="569"/>
        <end position="584"/>
    </location>
</feature>
<dbReference type="Gene3D" id="1.10.8.10">
    <property type="entry name" value="DNA helicase RuvA subunit, C-terminal domain"/>
    <property type="match status" value="1"/>
</dbReference>
<evidence type="ECO:0000256" key="6">
    <source>
        <dbReference type="ARBA" id="ARBA00022989"/>
    </source>
</evidence>
<feature type="transmembrane region" description="Helical" evidence="10">
    <location>
        <begin position="85"/>
        <end position="105"/>
    </location>
</feature>
<feature type="transmembrane region" description="Helical" evidence="10">
    <location>
        <begin position="265"/>
        <end position="291"/>
    </location>
</feature>
<keyword evidence="5" id="KW-0862">Zinc</keyword>
<evidence type="ECO:0000256" key="10">
    <source>
        <dbReference type="SAM" id="Phobius"/>
    </source>
</evidence>
<dbReference type="InterPro" id="IPR003892">
    <property type="entry name" value="CUE"/>
</dbReference>
<evidence type="ECO:0000259" key="12">
    <source>
        <dbReference type="PROSITE" id="PS51140"/>
    </source>
</evidence>
<evidence type="ECO:0000256" key="2">
    <source>
        <dbReference type="ARBA" id="ARBA00022692"/>
    </source>
</evidence>
<dbReference type="GO" id="GO:0043130">
    <property type="term" value="F:ubiquitin binding"/>
    <property type="evidence" value="ECO:0007669"/>
    <property type="project" value="InterPro"/>
</dbReference>
<evidence type="ECO:0000256" key="9">
    <source>
        <dbReference type="SAM" id="MobiDB-lite"/>
    </source>
</evidence>
<evidence type="ECO:0000256" key="3">
    <source>
        <dbReference type="ARBA" id="ARBA00022723"/>
    </source>
</evidence>
<feature type="region of interest" description="Disordered" evidence="9">
    <location>
        <begin position="771"/>
        <end position="810"/>
    </location>
</feature>
<dbReference type="Pfam" id="PF13639">
    <property type="entry name" value="zf-RING_2"/>
    <property type="match status" value="1"/>
</dbReference>
<name>A0AAE1ZCX3_SCHME</name>
<gene>
    <name evidence="13" type="ORF">MN116_004861</name>
</gene>
<protein>
    <recommendedName>
        <fullName evidence="15">Autocrine motility factor receptor</fullName>
    </recommendedName>
</protein>
<dbReference type="GO" id="GO:0008270">
    <property type="term" value="F:zinc ion binding"/>
    <property type="evidence" value="ECO:0007669"/>
    <property type="project" value="UniProtKB-KW"/>
</dbReference>
<keyword evidence="6 10" id="KW-1133">Transmembrane helix</keyword>
<evidence type="ECO:0000256" key="4">
    <source>
        <dbReference type="ARBA" id="ARBA00022771"/>
    </source>
</evidence>
<feature type="region of interest" description="Disordered" evidence="9">
    <location>
        <begin position="558"/>
        <end position="584"/>
    </location>
</feature>
<feature type="transmembrane region" description="Helical" evidence="10">
    <location>
        <begin position="149"/>
        <end position="169"/>
    </location>
</feature>
<evidence type="ECO:0000259" key="11">
    <source>
        <dbReference type="PROSITE" id="PS50089"/>
    </source>
</evidence>
<evidence type="ECO:0000256" key="7">
    <source>
        <dbReference type="ARBA" id="ARBA00023136"/>
    </source>
</evidence>
<feature type="transmembrane region" description="Helical" evidence="10">
    <location>
        <begin position="190"/>
        <end position="209"/>
    </location>
</feature>
<dbReference type="Gene3D" id="3.30.40.10">
    <property type="entry name" value="Zinc/RING finger domain, C3HC4 (zinc finger)"/>
    <property type="match status" value="1"/>
</dbReference>
<dbReference type="PANTHER" id="PTHR15067:SF5">
    <property type="entry name" value="E3 UBIQUITIN-PROTEIN LIGASE AMFR"/>
    <property type="match status" value="1"/>
</dbReference>
<dbReference type="GO" id="GO:0061630">
    <property type="term" value="F:ubiquitin protein ligase activity"/>
    <property type="evidence" value="ECO:0007669"/>
    <property type="project" value="TreeGrafter"/>
</dbReference>
<feature type="domain" description="CUE" evidence="12">
    <location>
        <begin position="700"/>
        <end position="742"/>
    </location>
</feature>
<feature type="transmembrane region" description="Helical" evidence="10">
    <location>
        <begin position="21"/>
        <end position="49"/>
    </location>
</feature>
<feature type="domain" description="RING-type" evidence="11">
    <location>
        <begin position="418"/>
        <end position="456"/>
    </location>
</feature>
<reference evidence="13" key="2">
    <citation type="journal article" date="2023" name="Infect Dis Poverty">
        <title>Chromosome-scale genome of the human blood fluke Schistosoma mekongi and its implications for public health.</title>
        <authorList>
            <person name="Zhou M."/>
            <person name="Xu L."/>
            <person name="Xu D."/>
            <person name="Chen W."/>
            <person name="Khan J."/>
            <person name="Hu Y."/>
            <person name="Huang H."/>
            <person name="Wei H."/>
            <person name="Zhang Y."/>
            <person name="Chusongsang P."/>
            <person name="Tanasarnprasert K."/>
            <person name="Hu X."/>
            <person name="Limpanont Y."/>
            <person name="Lv Z."/>
        </authorList>
    </citation>
    <scope>NUCLEOTIDE SEQUENCE</scope>
    <source>
        <strain evidence="13">LV_2022a</strain>
    </source>
</reference>
<organism evidence="13 14">
    <name type="scientific">Schistosoma mekongi</name>
    <name type="common">Parasitic worm</name>
    <dbReference type="NCBI Taxonomy" id="38744"/>
    <lineage>
        <taxon>Eukaryota</taxon>
        <taxon>Metazoa</taxon>
        <taxon>Spiralia</taxon>
        <taxon>Lophotrochozoa</taxon>
        <taxon>Platyhelminthes</taxon>
        <taxon>Trematoda</taxon>
        <taxon>Digenea</taxon>
        <taxon>Strigeidida</taxon>
        <taxon>Schistosomatoidea</taxon>
        <taxon>Schistosomatidae</taxon>
        <taxon>Schistosoma</taxon>
    </lineage>
</organism>
<reference evidence="13" key="1">
    <citation type="submission" date="2022-04" db="EMBL/GenBank/DDBJ databases">
        <authorList>
            <person name="Xu L."/>
            <person name="Lv Z."/>
        </authorList>
    </citation>
    <scope>NUCLEOTIDE SEQUENCE</scope>
    <source>
        <strain evidence="13">LV_2022a</strain>
    </source>
</reference>
<dbReference type="GO" id="GO:0030968">
    <property type="term" value="P:endoplasmic reticulum unfolded protein response"/>
    <property type="evidence" value="ECO:0007669"/>
    <property type="project" value="TreeGrafter"/>
</dbReference>
<evidence type="ECO:0000256" key="8">
    <source>
        <dbReference type="PROSITE-ProRule" id="PRU00175"/>
    </source>
</evidence>
<dbReference type="GO" id="GO:0070936">
    <property type="term" value="P:protein K48-linked ubiquitination"/>
    <property type="evidence" value="ECO:0007669"/>
    <property type="project" value="TreeGrafter"/>
</dbReference>
<accession>A0AAE1ZCX3</accession>
<feature type="transmembrane region" description="Helical" evidence="10">
    <location>
        <begin position="126"/>
        <end position="143"/>
    </location>
</feature>
<dbReference type="SUPFAM" id="SSF57850">
    <property type="entry name" value="RING/U-box"/>
    <property type="match status" value="1"/>
</dbReference>
<evidence type="ECO:0000256" key="1">
    <source>
        <dbReference type="ARBA" id="ARBA00004141"/>
    </source>
</evidence>
<dbReference type="SMART" id="SM00184">
    <property type="entry name" value="RING"/>
    <property type="match status" value="1"/>
</dbReference>
<dbReference type="AlphaFoldDB" id="A0AAE1ZCX3"/>
<evidence type="ECO:0008006" key="15">
    <source>
        <dbReference type="Google" id="ProtNLM"/>
    </source>
</evidence>
<proteinExistence type="predicted"/>
<dbReference type="PROSITE" id="PS50089">
    <property type="entry name" value="ZF_RING_2"/>
    <property type="match status" value="1"/>
</dbReference>
<evidence type="ECO:0000256" key="5">
    <source>
        <dbReference type="ARBA" id="ARBA00022833"/>
    </source>
</evidence>
<keyword evidence="2 10" id="KW-0812">Transmembrane</keyword>